<dbReference type="SUPFAM" id="SSF75632">
    <property type="entry name" value="Cullin homology domain"/>
    <property type="match status" value="1"/>
</dbReference>
<feature type="domain" description="Cullin neddylation" evidence="2">
    <location>
        <begin position="1820"/>
        <end position="1887"/>
    </location>
</feature>
<feature type="compositionally biased region" description="Polar residues" evidence="1">
    <location>
        <begin position="441"/>
        <end position="456"/>
    </location>
</feature>
<evidence type="ECO:0000256" key="1">
    <source>
        <dbReference type="SAM" id="MobiDB-lite"/>
    </source>
</evidence>
<keyword evidence="4" id="KW-1185">Reference proteome</keyword>
<feature type="region of interest" description="Disordered" evidence="1">
    <location>
        <begin position="306"/>
        <end position="345"/>
    </location>
</feature>
<dbReference type="InterPro" id="IPR019559">
    <property type="entry name" value="Cullin_neddylation_domain"/>
</dbReference>
<dbReference type="EMBL" id="JAFEUZ010000036">
    <property type="protein sequence ID" value="KAG5464073.1"/>
    <property type="molecule type" value="Genomic_DNA"/>
</dbReference>
<feature type="compositionally biased region" description="Basic and acidic residues" evidence="1">
    <location>
        <begin position="809"/>
        <end position="826"/>
    </location>
</feature>
<feature type="compositionally biased region" description="Acidic residues" evidence="1">
    <location>
        <begin position="468"/>
        <end position="478"/>
    </location>
</feature>
<feature type="region of interest" description="Disordered" evidence="1">
    <location>
        <begin position="429"/>
        <end position="523"/>
    </location>
</feature>
<dbReference type="SUPFAM" id="SSF46785">
    <property type="entry name" value="Winged helix' DNA-binding domain"/>
    <property type="match status" value="1"/>
</dbReference>
<protein>
    <recommendedName>
        <fullName evidence="2">Cullin neddylation domain-containing protein</fullName>
    </recommendedName>
</protein>
<dbReference type="GeneID" id="92510417"/>
<feature type="region of interest" description="Disordered" evidence="1">
    <location>
        <begin position="121"/>
        <end position="148"/>
    </location>
</feature>
<feature type="region of interest" description="Disordered" evidence="1">
    <location>
        <begin position="1130"/>
        <end position="1153"/>
    </location>
</feature>
<dbReference type="InterPro" id="IPR036390">
    <property type="entry name" value="WH_DNA-bd_sf"/>
</dbReference>
<name>A0A836GHM8_9TRYP</name>
<feature type="region of interest" description="Disordered" evidence="1">
    <location>
        <begin position="734"/>
        <end position="877"/>
    </location>
</feature>
<feature type="region of interest" description="Disordered" evidence="1">
    <location>
        <begin position="1562"/>
        <end position="1614"/>
    </location>
</feature>
<evidence type="ECO:0000259" key="2">
    <source>
        <dbReference type="SMART" id="SM00884"/>
    </source>
</evidence>
<dbReference type="Pfam" id="PF10557">
    <property type="entry name" value="Cullin_Nedd8"/>
    <property type="match status" value="1"/>
</dbReference>
<sequence length="1891" mass="204143">MSVSLHDLIREWEVVNVDLWRASLESYRRYPFQVNGCSSPTDSDCTAEGPSFTSSPLSSTETYARVYSLLSRVRHVAEDARYNSFHIAQHLLWITMVAWANQLAKASRGLILLPRGMQQYEGPSPSPATRGGGAQSRGHCNDMADESAPSASSLAQRTSFPCALLPHLEFWDPNVLGETKGTPSREPGKLCCASPHRTPNLPEVWSNAVRRIFALWCATQTTGPGAEAAQPCDTQSACGTAAPAAIQYAHAWVIVAQHYHRFKSLLSLFFLRYDALLEDAEEQLQRRGRQQQQQCRHCSDFREGQVQCARSSSPRPTSLPLRRRGDPSQALSFRDTASAAPCTEEEGALHTKKLAHMSPRPPSSIPSTAALLGHLMQIIANENLSRIHEVTGGALLFLLLPRVYRARLRRQCMVNVGDADSHSHWLYSAPPHESARAGKADTSTETPRALTPTQPLSGLPDGHCSGHDDDDDEGEDDDHVFWSSPPSPLLSYNAVSGNRNSSRTPAPADMASTPRTAPRVGGRAQQEEYVMRNVFKVLLMIEDCRVHALQRWLVEDGKRVASFYGSQLAANLFYDTETPQAALVSDSSSCGPSVTTVTTTRTLADANRVLRETLQAYVRLRAKLLFLNAGTTHFLDALTPWGRTRMLESLNAFLCGFNGVMVPSPLPSGGEVPGRSTAALPSGERNQEAASLNDECDDSLHFTPANAAVADFAQRWGVPLWVAMCDDTQQRMEALKQEQEKRAKRPKDRVAPAEYECGHTMQPSKQQEHAMEGCPSGETGENARWSSGPGDTGAPSAPFSPSPTAAARSADDGGRDGKADTRDRHSVTSTELEDAVSRTASVVWLPRSPTVANSGEGSSGGDGVRRHGGTVEAGRPFTRRRGRGLDLKRLLRQQQQRRARLGHVKLLERGVTASRIGALVTGSEEGGGGDAVGSLYTGETASAGDDGSVFAASAEAATDGGSAAQLLRNTNATATGLGQRGDGQGLAISARFPAKRFSRSSQLHQVATLPDEGFPSLLYLMPRRSRFTIQDRAAATVQQKLLTCFSTNVQAYLTDYLTEFETAAADHRAAFASQKKKRKRAAQVMAAGGNAGASTGGGLPIGIVAPLPQPVLARMAFLLEMTYAALQGCGGRGDHSEDHNGNRSGGSPRPLMETGLTATGQELGAAALDQCSGEFGSFVPTTLSMPASPALLAIAAVRKGFQGFLTSVEKRAALALAKALYDHVQQGAAQQSPAAQLDAVDTLLNMASLLNSKDMFVLLLKGYLAPQVLMCRSQSELVVASQVVSRMGYRLGAAVAAPCLALLRDLQLAMPDPRSEAKLSPPPGRNADFAEGGEANAAYESFSARGRRADYGAFRGTTTECAQLAATQDAEALASVRPLHHGAFGLIHRLRVLCQAWWQPHTAVLLSSRRLCQLWERHQLLDDRIVDAVLSVEWQYQGHSEPYIGYGELAKLRESEHSSHSPPSRNGGWGPKSSRGSLSDAAEGAHSQRGSGGQLTGSLYAGTQLRAVTAAAVVRGFSSALGNAVRRTGRQAGDFGYHDSDNESEDYREAYGGFLTRSTLQQDGSAYAPSSSSYRGSNLSSVGSPGAGGERWGTSDGRQSTTADDRASTAVPADGQLERRRLRWPLGSGWLTFYLFSREGSVVNDSVSHAVQILGPPITLLVCQMLDRTSAQPYTFDALHRALPVQVPRPLLAHLLHELVKANVVVRAVAAGTRQLTYQLRSDTREVRQRKVFVDVRTAAQQQCVAQAMTMTSADAADDQDDSPERERAREPASPANSTEAATSFPKPSPDPVQQWHMNVSAKRKAAPSALVPESSPLTYAADRAHKVKVCIVRVMKAERVLSHRELMERVVLALGDQFEVTPGQFKRCVANLIEKELLQRGERGEYMFVS</sequence>
<feature type="region of interest" description="Disordered" evidence="1">
    <location>
        <begin position="1454"/>
        <end position="1494"/>
    </location>
</feature>
<dbReference type="OrthoDB" id="27073at2759"/>
<feature type="compositionally biased region" description="Polar residues" evidence="1">
    <location>
        <begin position="493"/>
        <end position="504"/>
    </location>
</feature>
<feature type="compositionally biased region" description="Basic and acidic residues" evidence="1">
    <location>
        <begin position="1132"/>
        <end position="1141"/>
    </location>
</feature>
<dbReference type="InterPro" id="IPR036388">
    <property type="entry name" value="WH-like_DNA-bd_sf"/>
</dbReference>
<gene>
    <name evidence="3" type="ORF">LSCM1_00253</name>
</gene>
<dbReference type="SMART" id="SM00884">
    <property type="entry name" value="Cullin_Nedd8"/>
    <property type="match status" value="1"/>
</dbReference>
<reference evidence="3 4" key="1">
    <citation type="submission" date="2021-03" db="EMBL/GenBank/DDBJ databases">
        <title>Leishmania (Mundinia) martiniquensis Genome sequencing and assembly.</title>
        <authorList>
            <person name="Almutairi H."/>
            <person name="Gatherer D."/>
        </authorList>
    </citation>
    <scope>NUCLEOTIDE SEQUENCE [LARGE SCALE GENOMIC DNA]</scope>
    <source>
        <strain evidence="3">LSCM1</strain>
    </source>
</reference>
<feature type="region of interest" description="Disordered" evidence="1">
    <location>
        <begin position="668"/>
        <end position="689"/>
    </location>
</feature>
<dbReference type="InterPro" id="IPR036317">
    <property type="entry name" value="Cullin_homology_sf"/>
</dbReference>
<accession>A0A836GHM8</accession>
<organism evidence="3 4">
    <name type="scientific">Leishmania martiniquensis</name>
    <dbReference type="NCBI Taxonomy" id="1580590"/>
    <lineage>
        <taxon>Eukaryota</taxon>
        <taxon>Discoba</taxon>
        <taxon>Euglenozoa</taxon>
        <taxon>Kinetoplastea</taxon>
        <taxon>Metakinetoplastina</taxon>
        <taxon>Trypanosomatida</taxon>
        <taxon>Trypanosomatidae</taxon>
        <taxon>Leishmaniinae</taxon>
        <taxon>Leishmania</taxon>
    </lineage>
</organism>
<feature type="region of interest" description="Disordered" evidence="1">
    <location>
        <begin position="1749"/>
        <end position="1795"/>
    </location>
</feature>
<dbReference type="KEGG" id="lmat:92510417"/>
<dbReference type="RefSeq" id="XP_067174010.1">
    <property type="nucleotide sequence ID" value="XM_067317905.1"/>
</dbReference>
<dbReference type="Gene3D" id="1.10.10.10">
    <property type="entry name" value="Winged helix-like DNA-binding domain superfamily/Winged helix DNA-binding domain"/>
    <property type="match status" value="1"/>
</dbReference>
<proteinExistence type="predicted"/>
<dbReference type="Proteomes" id="UP000673552">
    <property type="component" value="Chromosome 36"/>
</dbReference>
<evidence type="ECO:0000313" key="3">
    <source>
        <dbReference type="EMBL" id="KAG5464073.1"/>
    </source>
</evidence>
<feature type="compositionally biased region" description="Low complexity" evidence="1">
    <location>
        <begin position="1570"/>
        <end position="1584"/>
    </location>
</feature>
<feature type="compositionally biased region" description="Low complexity" evidence="1">
    <location>
        <begin position="794"/>
        <end position="808"/>
    </location>
</feature>
<comment type="caution">
    <text evidence="3">The sequence shown here is derived from an EMBL/GenBank/DDBJ whole genome shotgun (WGS) entry which is preliminary data.</text>
</comment>
<feature type="compositionally biased region" description="Low complexity" evidence="1">
    <location>
        <begin position="310"/>
        <end position="320"/>
    </location>
</feature>
<evidence type="ECO:0000313" key="4">
    <source>
        <dbReference type="Proteomes" id="UP000673552"/>
    </source>
</evidence>